<evidence type="ECO:0000256" key="2">
    <source>
        <dbReference type="ARBA" id="ARBA00004613"/>
    </source>
</evidence>
<keyword evidence="3" id="KW-0964">Secreted</keyword>
<evidence type="ECO:0000256" key="4">
    <source>
        <dbReference type="ARBA" id="ARBA00022737"/>
    </source>
</evidence>
<gene>
    <name evidence="6" type="ORF">BWR60_32015</name>
</gene>
<comment type="subcellular location">
    <subcellularLocation>
        <location evidence="2">Secreted</location>
    </subcellularLocation>
</comment>
<keyword evidence="4" id="KW-0677">Repeat</keyword>
<dbReference type="InterPro" id="IPR011049">
    <property type="entry name" value="Serralysin-like_metalloprot_C"/>
</dbReference>
<evidence type="ECO:0000313" key="7">
    <source>
        <dbReference type="Proteomes" id="UP000196655"/>
    </source>
</evidence>
<evidence type="ECO:0000259" key="5">
    <source>
        <dbReference type="Pfam" id="PF08548"/>
    </source>
</evidence>
<evidence type="ECO:0000313" key="6">
    <source>
        <dbReference type="EMBL" id="OWJ59870.1"/>
    </source>
</evidence>
<dbReference type="PRINTS" id="PR00313">
    <property type="entry name" value="CABNDNGRPT"/>
</dbReference>
<sequence>MRISAPASALPFDSTDIRDYTGNALAALPNLIIGTMADDSLTGTAASDLILGLDGNDVIDAREGSGRDAEADIILAGRGNDTIDTGDNAIVLAGSGDDQLLIGGSSLIILGDGVDTVRIDADYPTGGENTIFGGAGDDVIDTQTHAVVANDRLYGGDGNDTINFMGNNTLVHGGAGNDLLYATVDVKAPTDNGRVYGDGGDDLIFLGGDDAFSPAGTHFELDGGDGNDTIMSNSRGSDQISGGAGNDVFVFNWIESSRPDDPDVITDFTFNAQEQDKIDLSILSEFPDWRPPINGLPSNLTFIGYDEFSGAGREVRLVSSGDGTDVVIDMGPTSYMRLVSIHLGGVTQELTTDAFLL</sequence>
<dbReference type="InterPro" id="IPR013858">
    <property type="entry name" value="Peptidase_M10B_C"/>
</dbReference>
<dbReference type="Pfam" id="PF00353">
    <property type="entry name" value="HemolysinCabind"/>
    <property type="match status" value="5"/>
</dbReference>
<dbReference type="PANTHER" id="PTHR38340:SF1">
    <property type="entry name" value="S-LAYER PROTEIN"/>
    <property type="match status" value="1"/>
</dbReference>
<reference evidence="7" key="1">
    <citation type="submission" date="2017-05" db="EMBL/GenBank/DDBJ databases">
        <authorList>
            <person name="Macchi M."/>
            <person name="Festa S."/>
            <person name="Coppotelli B.M."/>
            <person name="Morelli I.S."/>
        </authorList>
    </citation>
    <scope>NUCLEOTIDE SEQUENCE [LARGE SCALE GENOMIC DNA]</scope>
    <source>
        <strain evidence="7">I</strain>
    </source>
</reference>
<dbReference type="EMBL" id="NHON01000114">
    <property type="protein sequence ID" value="OWJ59870.1"/>
    <property type="molecule type" value="Genomic_DNA"/>
</dbReference>
<dbReference type="SUPFAM" id="SSF51120">
    <property type="entry name" value="beta-Roll"/>
    <property type="match status" value="1"/>
</dbReference>
<dbReference type="GO" id="GO:0005615">
    <property type="term" value="C:extracellular space"/>
    <property type="evidence" value="ECO:0007669"/>
    <property type="project" value="InterPro"/>
</dbReference>
<dbReference type="RefSeq" id="WP_088156697.1">
    <property type="nucleotide sequence ID" value="NZ_NHON01000114.1"/>
</dbReference>
<organism evidence="6 7">
    <name type="scientific">Inquilinus limosus</name>
    <dbReference type="NCBI Taxonomy" id="171674"/>
    <lineage>
        <taxon>Bacteria</taxon>
        <taxon>Pseudomonadati</taxon>
        <taxon>Pseudomonadota</taxon>
        <taxon>Alphaproteobacteria</taxon>
        <taxon>Rhodospirillales</taxon>
        <taxon>Rhodospirillaceae</taxon>
        <taxon>Inquilinus</taxon>
    </lineage>
</organism>
<dbReference type="PANTHER" id="PTHR38340">
    <property type="entry name" value="S-LAYER PROTEIN"/>
    <property type="match status" value="1"/>
</dbReference>
<protein>
    <recommendedName>
        <fullName evidence="5">Peptidase M10 serralysin C-terminal domain-containing protein</fullName>
    </recommendedName>
</protein>
<feature type="domain" description="Peptidase M10 serralysin C-terminal" evidence="5">
    <location>
        <begin position="223"/>
        <end position="336"/>
    </location>
</feature>
<evidence type="ECO:0000256" key="1">
    <source>
        <dbReference type="ARBA" id="ARBA00001913"/>
    </source>
</evidence>
<dbReference type="Gene3D" id="2.160.20.160">
    <property type="match status" value="1"/>
</dbReference>
<evidence type="ECO:0000256" key="3">
    <source>
        <dbReference type="ARBA" id="ARBA00022525"/>
    </source>
</evidence>
<dbReference type="GO" id="GO:0005509">
    <property type="term" value="F:calcium ion binding"/>
    <property type="evidence" value="ECO:0007669"/>
    <property type="project" value="InterPro"/>
</dbReference>
<dbReference type="Proteomes" id="UP000196655">
    <property type="component" value="Unassembled WGS sequence"/>
</dbReference>
<dbReference type="Pfam" id="PF08548">
    <property type="entry name" value="Peptidase_M10_C"/>
    <property type="match status" value="1"/>
</dbReference>
<dbReference type="AlphaFoldDB" id="A0A211Z3P1"/>
<name>A0A211Z3P1_9PROT</name>
<comment type="cofactor">
    <cofactor evidence="1">
        <name>Ca(2+)</name>
        <dbReference type="ChEBI" id="CHEBI:29108"/>
    </cofactor>
</comment>
<proteinExistence type="predicted"/>
<accession>A0A211Z3P1</accession>
<dbReference type="OrthoDB" id="7301026at2"/>
<dbReference type="InterPro" id="IPR050557">
    <property type="entry name" value="RTX_toxin/Mannuronan_C5-epim"/>
</dbReference>
<keyword evidence="7" id="KW-1185">Reference proteome</keyword>
<comment type="caution">
    <text evidence="6">The sequence shown here is derived from an EMBL/GenBank/DDBJ whole genome shotgun (WGS) entry which is preliminary data.</text>
</comment>
<dbReference type="InterPro" id="IPR001343">
    <property type="entry name" value="Hemolysn_Ca-bd"/>
</dbReference>